<dbReference type="PRINTS" id="PR01463">
    <property type="entry name" value="EAGCHANLFMLY"/>
</dbReference>
<feature type="transmembrane region" description="Helical" evidence="9">
    <location>
        <begin position="290"/>
        <end position="307"/>
    </location>
</feature>
<feature type="transmembrane region" description="Helical" evidence="9">
    <location>
        <begin position="244"/>
        <end position="265"/>
    </location>
</feature>
<dbReference type="InterPro" id="IPR014710">
    <property type="entry name" value="RmlC-like_jellyroll"/>
</dbReference>
<reference evidence="11 12" key="1">
    <citation type="submission" date="2016-11" db="EMBL/GenBank/DDBJ databases">
        <title>The macronuclear genome of Stentor coeruleus: a giant cell with tiny introns.</title>
        <authorList>
            <person name="Slabodnick M."/>
            <person name="Ruby J.G."/>
            <person name="Reiff S.B."/>
            <person name="Swart E.C."/>
            <person name="Gosai S."/>
            <person name="Prabakaran S."/>
            <person name="Witkowska E."/>
            <person name="Larue G.E."/>
            <person name="Fisher S."/>
            <person name="Freeman R.M."/>
            <person name="Gunawardena J."/>
            <person name="Chu W."/>
            <person name="Stover N.A."/>
            <person name="Gregory B.D."/>
            <person name="Nowacki M."/>
            <person name="Derisi J."/>
            <person name="Roy S.W."/>
            <person name="Marshall W.F."/>
            <person name="Sood P."/>
        </authorList>
    </citation>
    <scope>NUCLEOTIDE SEQUENCE [LARGE SCALE GENOMIC DNA]</scope>
    <source>
        <strain evidence="11">WM001</strain>
    </source>
</reference>
<evidence type="ECO:0000256" key="9">
    <source>
        <dbReference type="SAM" id="Phobius"/>
    </source>
</evidence>
<dbReference type="Gene3D" id="1.10.287.630">
    <property type="entry name" value="Helix hairpin bin"/>
    <property type="match status" value="1"/>
</dbReference>
<feature type="transmembrane region" description="Helical" evidence="9">
    <location>
        <begin position="99"/>
        <end position="117"/>
    </location>
</feature>
<dbReference type="GO" id="GO:0005249">
    <property type="term" value="F:voltage-gated potassium channel activity"/>
    <property type="evidence" value="ECO:0007669"/>
    <property type="project" value="InterPro"/>
</dbReference>
<proteinExistence type="predicted"/>
<keyword evidence="7" id="KW-0407">Ion channel</keyword>
<evidence type="ECO:0000256" key="2">
    <source>
        <dbReference type="ARBA" id="ARBA00022448"/>
    </source>
</evidence>
<dbReference type="InterPro" id="IPR000595">
    <property type="entry name" value="cNMP-bd_dom"/>
</dbReference>
<dbReference type="CDD" id="cd00038">
    <property type="entry name" value="CAP_ED"/>
    <property type="match status" value="1"/>
</dbReference>
<organism evidence="11 12">
    <name type="scientific">Stentor coeruleus</name>
    <dbReference type="NCBI Taxonomy" id="5963"/>
    <lineage>
        <taxon>Eukaryota</taxon>
        <taxon>Sar</taxon>
        <taxon>Alveolata</taxon>
        <taxon>Ciliophora</taxon>
        <taxon>Postciliodesmatophora</taxon>
        <taxon>Heterotrichea</taxon>
        <taxon>Heterotrichida</taxon>
        <taxon>Stentoridae</taxon>
        <taxon>Stentor</taxon>
    </lineage>
</organism>
<feature type="transmembrane region" description="Helical" evidence="9">
    <location>
        <begin position="129"/>
        <end position="149"/>
    </location>
</feature>
<feature type="transmembrane region" description="Helical" evidence="9">
    <location>
        <begin position="170"/>
        <end position="189"/>
    </location>
</feature>
<keyword evidence="12" id="KW-1185">Reference proteome</keyword>
<dbReference type="PROSITE" id="PS50042">
    <property type="entry name" value="CNMP_BINDING_3"/>
    <property type="match status" value="1"/>
</dbReference>
<keyword evidence="6 9" id="KW-0472">Membrane</keyword>
<keyword evidence="4 9" id="KW-1133">Transmembrane helix</keyword>
<dbReference type="SUPFAM" id="SSF81324">
    <property type="entry name" value="Voltage-gated potassium channels"/>
    <property type="match status" value="1"/>
</dbReference>
<evidence type="ECO:0000256" key="3">
    <source>
        <dbReference type="ARBA" id="ARBA00022692"/>
    </source>
</evidence>
<dbReference type="SMART" id="SM00100">
    <property type="entry name" value="cNMP"/>
    <property type="match status" value="1"/>
</dbReference>
<evidence type="ECO:0000256" key="6">
    <source>
        <dbReference type="ARBA" id="ARBA00023136"/>
    </source>
</evidence>
<evidence type="ECO:0000256" key="7">
    <source>
        <dbReference type="ARBA" id="ARBA00023303"/>
    </source>
</evidence>
<evidence type="ECO:0000259" key="10">
    <source>
        <dbReference type="PROSITE" id="PS50042"/>
    </source>
</evidence>
<dbReference type="Gene3D" id="2.60.120.10">
    <property type="entry name" value="Jelly Rolls"/>
    <property type="match status" value="1"/>
</dbReference>
<dbReference type="PROSITE" id="PS00888">
    <property type="entry name" value="CNMP_BINDING_1"/>
    <property type="match status" value="1"/>
</dbReference>
<comment type="caution">
    <text evidence="11">The sequence shown here is derived from an EMBL/GenBank/DDBJ whole genome shotgun (WGS) entry which is preliminary data.</text>
</comment>
<dbReference type="InterPro" id="IPR005821">
    <property type="entry name" value="Ion_trans_dom"/>
</dbReference>
<evidence type="ECO:0000256" key="1">
    <source>
        <dbReference type="ARBA" id="ARBA00004141"/>
    </source>
</evidence>
<keyword evidence="2" id="KW-0813">Transport</keyword>
<dbReference type="InterPro" id="IPR018490">
    <property type="entry name" value="cNMP-bd_dom_sf"/>
</dbReference>
<keyword evidence="3 9" id="KW-0812">Transmembrane</keyword>
<dbReference type="EMBL" id="MPUH01000250">
    <property type="protein sequence ID" value="OMJ85032.1"/>
    <property type="molecule type" value="Genomic_DNA"/>
</dbReference>
<feature type="region of interest" description="Disordered" evidence="8">
    <location>
        <begin position="562"/>
        <end position="587"/>
    </location>
</feature>
<dbReference type="InterPro" id="IPR003938">
    <property type="entry name" value="K_chnl_volt-dep_EAG/ELK/ERG"/>
</dbReference>
<dbReference type="PANTHER" id="PTHR47823:SF9">
    <property type="entry name" value="CHROMOSOME UNDETERMINED SCAFFOLD_10, WHOLE GENOME SHOTGUN SEQUENCE"/>
    <property type="match status" value="1"/>
</dbReference>
<evidence type="ECO:0000313" key="11">
    <source>
        <dbReference type="EMBL" id="OMJ85032.1"/>
    </source>
</evidence>
<dbReference type="Proteomes" id="UP000187209">
    <property type="component" value="Unassembled WGS sequence"/>
</dbReference>
<sequence>MLCNEDENDLSFLNPPVNRNSALISSKNPSAERIEYLWKKARRFSRAIGRLIKVWKDIRLYGGSRNHYASTIAWKESIEIQPTEVGKNILMPTSPIKKVWTIINMILLMWTASVTPYEICFIDDTSGAWFGIDLVIDILFFIDIVINFVSAYPDFEGKLVTDRKKIFRNYMTGWFFIDIIGVLPFQYLANIGGYNKLVRFSRMPRIYKVLRVVRLFKMVRLLRSQACIAKIVSFFRLATGLIRMVKFCFTVLLVVHVIGCFWYYLAKLEEFSPDTWVFRYGMLEYTDGDIYLASIYYVIQTLATVGFGDIVPYTSAERIFALILMGVGVGFYSYTISNLSTIMATLDTRTSNLKRRLAALNEFANATKLPESIKKKIKTHITHNHEENVYSWFDKDALLKELPSSLRREISIHMHKKIVDQISFFQDKDPQFISYVVPKLKNVHMQAGEILCKEGDYAEEIFFLVKGRVNLKTSTGIVFKSYLQGSYFGEVEILHGKPRQHTMQIASRYAEFLVISKRDFLNILKEFPNISCEVRETAKVREMKNQEAKVFAINMNKPKPRVGLKRSNTIKDRKKKKNQSNDEGRGWSYYSNTVSGNMPPNVSLGVTTWEKKANITQINSNNPYNHIKKANFCKRNEVSTVDYSFANNPTISSIVFSPAQFKLRNESIKAKKLQDNEFKPGEMSPGLESNDSIAFEESGPKNIRTLLVELNYEEAEAEKVLLETIRMLTTMEGQQKSICDKITEFLDN</sequence>
<evidence type="ECO:0000313" key="12">
    <source>
        <dbReference type="Proteomes" id="UP000187209"/>
    </source>
</evidence>
<dbReference type="Gene3D" id="1.10.287.70">
    <property type="match status" value="1"/>
</dbReference>
<dbReference type="PANTHER" id="PTHR47823">
    <property type="entry name" value="ION_TRANS DOMAIN-CONTAINING PROTEIN"/>
    <property type="match status" value="1"/>
</dbReference>
<dbReference type="SUPFAM" id="SSF51206">
    <property type="entry name" value="cAMP-binding domain-like"/>
    <property type="match status" value="1"/>
</dbReference>
<keyword evidence="5" id="KW-0406">Ion transport</keyword>
<name>A0A1R2C7N4_9CILI</name>
<feature type="transmembrane region" description="Helical" evidence="9">
    <location>
        <begin position="319"/>
        <end position="336"/>
    </location>
</feature>
<dbReference type="Pfam" id="PF00027">
    <property type="entry name" value="cNMP_binding"/>
    <property type="match status" value="1"/>
</dbReference>
<dbReference type="FunFam" id="1.10.287.70:FF:000123">
    <property type="entry name" value="Potassium channel KAT3"/>
    <property type="match status" value="1"/>
</dbReference>
<protein>
    <recommendedName>
        <fullName evidence="10">Cyclic nucleotide-binding domain-containing protein</fullName>
    </recommendedName>
</protein>
<comment type="subcellular location">
    <subcellularLocation>
        <location evidence="1">Membrane</location>
        <topology evidence="1">Multi-pass membrane protein</topology>
    </subcellularLocation>
</comment>
<evidence type="ECO:0000256" key="8">
    <source>
        <dbReference type="SAM" id="MobiDB-lite"/>
    </source>
</evidence>
<accession>A0A1R2C7N4</accession>
<dbReference type="InterPro" id="IPR018488">
    <property type="entry name" value="cNMP-bd_CS"/>
</dbReference>
<dbReference type="OrthoDB" id="417811at2759"/>
<evidence type="ECO:0000256" key="5">
    <source>
        <dbReference type="ARBA" id="ARBA00023065"/>
    </source>
</evidence>
<dbReference type="Pfam" id="PF00520">
    <property type="entry name" value="Ion_trans"/>
    <property type="match status" value="1"/>
</dbReference>
<dbReference type="GO" id="GO:0016020">
    <property type="term" value="C:membrane"/>
    <property type="evidence" value="ECO:0007669"/>
    <property type="project" value="UniProtKB-SubCell"/>
</dbReference>
<dbReference type="AlphaFoldDB" id="A0A1R2C7N4"/>
<feature type="domain" description="Cyclic nucleotide-binding" evidence="10">
    <location>
        <begin position="424"/>
        <end position="524"/>
    </location>
</feature>
<gene>
    <name evidence="11" type="ORF">SteCoe_13754</name>
</gene>
<evidence type="ECO:0000256" key="4">
    <source>
        <dbReference type="ARBA" id="ARBA00022989"/>
    </source>
</evidence>